<dbReference type="InterPro" id="IPR001492">
    <property type="entry name" value="Flagellin"/>
</dbReference>
<evidence type="ECO:0000256" key="3">
    <source>
        <dbReference type="ARBA" id="ARBA00023143"/>
    </source>
</evidence>
<evidence type="ECO:0000313" key="7">
    <source>
        <dbReference type="EMBL" id="AEH91730.1"/>
    </source>
</evidence>
<dbReference type="GeneID" id="32489770"/>
<evidence type="ECO:0000259" key="6">
    <source>
        <dbReference type="Pfam" id="PF00700"/>
    </source>
</evidence>
<feature type="domain" description="Flagellin N-terminal" evidence="5">
    <location>
        <begin position="3"/>
        <end position="141"/>
    </location>
</feature>
<dbReference type="GO" id="GO:0009288">
    <property type="term" value="C:bacterial-type flagellum"/>
    <property type="evidence" value="ECO:0007669"/>
    <property type="project" value="UniProtKB-SubCell"/>
</dbReference>
<name>A0A0E0UUV5_LISMM</name>
<dbReference type="Proteomes" id="UP000000486">
    <property type="component" value="Chromosome"/>
</dbReference>
<dbReference type="AlphaFoldDB" id="A0A0E0UUV5"/>
<dbReference type="InterPro" id="IPR046358">
    <property type="entry name" value="Flagellin_C"/>
</dbReference>
<dbReference type="GO" id="GO:0005576">
    <property type="term" value="C:extracellular region"/>
    <property type="evidence" value="ECO:0007669"/>
    <property type="project" value="UniProtKB-SubCell"/>
</dbReference>
<dbReference type="Gene3D" id="6.10.10.10">
    <property type="entry name" value="Flagellar export chaperone, C-terminal domain"/>
    <property type="match status" value="1"/>
</dbReference>
<keyword evidence="7" id="KW-0966">Cell projection</keyword>
<dbReference type="InterPro" id="IPR042187">
    <property type="entry name" value="Flagellin_C_sub2"/>
</dbReference>
<protein>
    <recommendedName>
        <fullName evidence="2 4">Flagellin</fullName>
    </recommendedName>
</protein>
<dbReference type="PATRIC" id="fig|1030009.3.peg.714"/>
<feature type="domain" description="Flagellin C-terminal" evidence="6">
    <location>
        <begin position="201"/>
        <end position="285"/>
    </location>
</feature>
<evidence type="ECO:0000259" key="5">
    <source>
        <dbReference type="Pfam" id="PF00669"/>
    </source>
</evidence>
<dbReference type="KEGG" id="lmq:LMM7_0725"/>
<dbReference type="PANTHER" id="PTHR42792:SF2">
    <property type="entry name" value="FLAGELLIN"/>
    <property type="match status" value="1"/>
</dbReference>
<dbReference type="Gene3D" id="1.20.1330.10">
    <property type="entry name" value="f41 fragment of flagellin, N-terminal domain"/>
    <property type="match status" value="1"/>
</dbReference>
<dbReference type="NCBIfam" id="NF009447">
    <property type="entry name" value="PRK12805.1"/>
    <property type="match status" value="1"/>
</dbReference>
<dbReference type="PRINTS" id="PR00207">
    <property type="entry name" value="FLAGELLIN"/>
</dbReference>
<dbReference type="GO" id="GO:0005198">
    <property type="term" value="F:structural molecule activity"/>
    <property type="evidence" value="ECO:0007669"/>
    <property type="project" value="UniProtKB-UniRule"/>
</dbReference>
<dbReference type="SUPFAM" id="SSF64518">
    <property type="entry name" value="Phase 1 flagellin"/>
    <property type="match status" value="1"/>
</dbReference>
<sequence length="287" mass="30445">MKVNTNIISLKTQEYLRKNNEGMTQAQERLASGKRINSSLDDAAGLAVVTRMNVKSTGLDAASKNSSMGIDLLQTADSALSSMSSILQRMRQLAVQSSNGSFSDEDRKQYTAEFGSLIKELDHVADTTNYNNIKLLDQTATGAATQVSIQASDKANDLINIDLFNAKGLSAGTITLGSGSTVAGYSALSVADADSSQEATEAIDELINNISNGRALLGAGMSRLSYNVSNVNNQSIATKASASSIEDADMAAEMSEMTKYKILTQTSISMLSQANQTPQMLTQLINS</sequence>
<organism evidence="7 8">
    <name type="scientific">Listeria monocytogenes serotype 4a (strain M7)</name>
    <dbReference type="NCBI Taxonomy" id="1030009"/>
    <lineage>
        <taxon>Bacteria</taxon>
        <taxon>Bacillati</taxon>
        <taxon>Bacillota</taxon>
        <taxon>Bacilli</taxon>
        <taxon>Bacillales</taxon>
        <taxon>Listeriaceae</taxon>
        <taxon>Listeria</taxon>
    </lineage>
</organism>
<keyword evidence="7" id="KW-0282">Flagellum</keyword>
<evidence type="ECO:0000313" key="8">
    <source>
        <dbReference type="Proteomes" id="UP000000486"/>
    </source>
</evidence>
<keyword evidence="4" id="KW-0964">Secreted</keyword>
<evidence type="ECO:0000256" key="1">
    <source>
        <dbReference type="ARBA" id="ARBA00005709"/>
    </source>
</evidence>
<comment type="subcellular location">
    <subcellularLocation>
        <location evidence="4">Secreted</location>
    </subcellularLocation>
    <subcellularLocation>
        <location evidence="4">Bacterial flagellum</location>
    </subcellularLocation>
</comment>
<evidence type="ECO:0000256" key="4">
    <source>
        <dbReference type="RuleBase" id="RU362073"/>
    </source>
</evidence>
<dbReference type="SMR" id="A0A0E0UUV5"/>
<dbReference type="Pfam" id="PF00669">
    <property type="entry name" value="Flagellin_N"/>
    <property type="match status" value="1"/>
</dbReference>
<comment type="similarity">
    <text evidence="1 4">Belongs to the bacterial flagellin family.</text>
</comment>
<dbReference type="RefSeq" id="WP_003724427.1">
    <property type="nucleotide sequence ID" value="NC_017537.1"/>
</dbReference>
<dbReference type="InterPro" id="IPR001029">
    <property type="entry name" value="Flagellin_N"/>
</dbReference>
<dbReference type="Pfam" id="PF00700">
    <property type="entry name" value="Flagellin_C"/>
    <property type="match status" value="1"/>
</dbReference>
<gene>
    <name evidence="7" type="primary">flaA</name>
    <name evidence="7" type="ordered locus">LMM7_0725</name>
</gene>
<reference evidence="7 8" key="1">
    <citation type="journal article" date="2011" name="J. Bacteriol.">
        <title>Genome sequence of the nonpathogenic Listeria monocytogenes serovar 4a strain M7.</title>
        <authorList>
            <person name="Chen J."/>
            <person name="Xia Y."/>
            <person name="Cheng C."/>
            <person name="Fang C."/>
            <person name="Shan Y."/>
            <person name="Jin G."/>
            <person name="Fang W."/>
        </authorList>
    </citation>
    <scope>NUCLEOTIDE SEQUENCE [LARGE SCALE GENOMIC DNA]</scope>
    <source>
        <strain evidence="7 8">M7</strain>
    </source>
</reference>
<dbReference type="PANTHER" id="PTHR42792">
    <property type="entry name" value="FLAGELLIN"/>
    <property type="match status" value="1"/>
</dbReference>
<dbReference type="EMBL" id="CP002816">
    <property type="protein sequence ID" value="AEH91730.1"/>
    <property type="molecule type" value="Genomic_DNA"/>
</dbReference>
<keyword evidence="3 4" id="KW-0975">Bacterial flagellum</keyword>
<dbReference type="HOGENOM" id="CLU_011142_2_3_9"/>
<accession>A0A0E0UUV5</accession>
<evidence type="ECO:0000256" key="2">
    <source>
        <dbReference type="ARBA" id="ARBA00020110"/>
    </source>
</evidence>
<keyword evidence="7" id="KW-0969">Cilium</keyword>
<comment type="function">
    <text evidence="4">Flagellin is the subunit protein which polymerizes to form the filaments of bacterial flagella.</text>
</comment>
<proteinExistence type="inferred from homology"/>